<accession>A0ACC1XTN1</accession>
<comment type="caution">
    <text evidence="1">The sequence shown here is derived from an EMBL/GenBank/DDBJ whole genome shotgun (WGS) entry which is preliminary data.</text>
</comment>
<evidence type="ECO:0000313" key="2">
    <source>
        <dbReference type="Proteomes" id="UP001164539"/>
    </source>
</evidence>
<organism evidence="1 2">
    <name type="scientific">Melia azedarach</name>
    <name type="common">Chinaberry tree</name>
    <dbReference type="NCBI Taxonomy" id="155640"/>
    <lineage>
        <taxon>Eukaryota</taxon>
        <taxon>Viridiplantae</taxon>
        <taxon>Streptophyta</taxon>
        <taxon>Embryophyta</taxon>
        <taxon>Tracheophyta</taxon>
        <taxon>Spermatophyta</taxon>
        <taxon>Magnoliopsida</taxon>
        <taxon>eudicotyledons</taxon>
        <taxon>Gunneridae</taxon>
        <taxon>Pentapetalae</taxon>
        <taxon>rosids</taxon>
        <taxon>malvids</taxon>
        <taxon>Sapindales</taxon>
        <taxon>Meliaceae</taxon>
        <taxon>Melia</taxon>
    </lineage>
</organism>
<dbReference type="Proteomes" id="UP001164539">
    <property type="component" value="Chromosome 7"/>
</dbReference>
<gene>
    <name evidence="1" type="ORF">OWV82_013000</name>
</gene>
<sequence>MADNLDCAASNLLCTENTNTCFDGLDCNVTNDDGEFGVSPSWHHKDNQNHTQDLNFNDSRSCSLMGFLLQNEERVREMVENERQHLPKDDYLKRLRSGDLDLRIRREALDWICKANAHFRFGPLCFCLSMNYLDRFLSVYELPKGKIWTVQLLAVACLSLAAKMEETEVPLSIELQVGQPKYMFEAKTIQRMELLVLCTLKWRMQSLTTLSFIDYFLNKINGDQYPSTNFIITRSIQLILSTIKGIDFLEFKPSEIAAAVAISVSGNVQAKDIDKAISCFIHVEKERVLKCVELIKDLSLMNGSANVSISSLPQSPDGVLDAACLSLGLSLSYNKSEDITVGSCANSATSPDVKRRKQDTKPSQQQD</sequence>
<proteinExistence type="predicted"/>
<reference evidence="1 2" key="1">
    <citation type="journal article" date="2023" name="Science">
        <title>Complex scaffold remodeling in plant triterpene biosynthesis.</title>
        <authorList>
            <person name="De La Pena R."/>
            <person name="Hodgson H."/>
            <person name="Liu J.C."/>
            <person name="Stephenson M.J."/>
            <person name="Martin A.C."/>
            <person name="Owen C."/>
            <person name="Harkess A."/>
            <person name="Leebens-Mack J."/>
            <person name="Jimenez L.E."/>
            <person name="Osbourn A."/>
            <person name="Sattely E.S."/>
        </authorList>
    </citation>
    <scope>NUCLEOTIDE SEQUENCE [LARGE SCALE GENOMIC DNA]</scope>
    <source>
        <strain evidence="2">cv. JPN11</strain>
        <tissue evidence="1">Leaf</tissue>
    </source>
</reference>
<keyword evidence="2" id="KW-1185">Reference proteome</keyword>
<name>A0ACC1XTN1_MELAZ</name>
<protein>
    <submittedName>
        <fullName evidence="1">Cyclin</fullName>
    </submittedName>
</protein>
<evidence type="ECO:0000313" key="1">
    <source>
        <dbReference type="EMBL" id="KAJ4714526.1"/>
    </source>
</evidence>
<dbReference type="EMBL" id="CM051400">
    <property type="protein sequence ID" value="KAJ4714526.1"/>
    <property type="molecule type" value="Genomic_DNA"/>
</dbReference>